<dbReference type="Proteomes" id="UP001485043">
    <property type="component" value="Unassembled WGS sequence"/>
</dbReference>
<evidence type="ECO:0000256" key="1">
    <source>
        <dbReference type="SAM" id="MobiDB-lite"/>
    </source>
</evidence>
<feature type="non-terminal residue" evidence="2">
    <location>
        <position position="204"/>
    </location>
</feature>
<keyword evidence="3" id="KW-1185">Reference proteome</keyword>
<evidence type="ECO:0000313" key="3">
    <source>
        <dbReference type="Proteomes" id="UP001485043"/>
    </source>
</evidence>
<protein>
    <submittedName>
        <fullName evidence="2">Uncharacterized protein</fullName>
    </submittedName>
</protein>
<gene>
    <name evidence="2" type="ORF">WJX84_007713</name>
</gene>
<feature type="region of interest" description="Disordered" evidence="1">
    <location>
        <begin position="183"/>
        <end position="204"/>
    </location>
</feature>
<feature type="compositionally biased region" description="Polar residues" evidence="1">
    <location>
        <begin position="1"/>
        <end position="19"/>
    </location>
</feature>
<proteinExistence type="predicted"/>
<sequence length="204" mass="22210">MAQTEITSGDDQKVTSVQPGSPVLPHQSSAEPSVYKQSHPQESSQLFENGFEAAEAPVPDDPGYPAHIPFQPAPVALAEDHGPQQNGFESVPHPGVPSFENTNGVASEGEGAFDSVSSATEEPEVKPDAPPKDMNLPVNRRMWFVRVPRPAEDPNVRLLEREMESYKAQVRLLNESLAVKRVEKDSAKESTQSAWDNLNACKGQ</sequence>
<name>A0AAW1T9V2_9CHLO</name>
<comment type="caution">
    <text evidence="2">The sequence shown here is derived from an EMBL/GenBank/DDBJ whole genome shotgun (WGS) entry which is preliminary data.</text>
</comment>
<reference evidence="2 3" key="1">
    <citation type="journal article" date="2024" name="Nat. Commun.">
        <title>Phylogenomics reveals the evolutionary origins of lichenization in chlorophyte algae.</title>
        <authorList>
            <person name="Puginier C."/>
            <person name="Libourel C."/>
            <person name="Otte J."/>
            <person name="Skaloud P."/>
            <person name="Haon M."/>
            <person name="Grisel S."/>
            <person name="Petersen M."/>
            <person name="Berrin J.G."/>
            <person name="Delaux P.M."/>
            <person name="Dal Grande F."/>
            <person name="Keller J."/>
        </authorList>
    </citation>
    <scope>NUCLEOTIDE SEQUENCE [LARGE SCALE GENOMIC DNA]</scope>
    <source>
        <strain evidence="2 3">SAG 2523</strain>
    </source>
</reference>
<feature type="compositionally biased region" description="Polar residues" evidence="1">
    <location>
        <begin position="26"/>
        <end position="47"/>
    </location>
</feature>
<dbReference type="AlphaFoldDB" id="A0AAW1T9V2"/>
<dbReference type="EMBL" id="JALJOV010000216">
    <property type="protein sequence ID" value="KAK9865800.1"/>
    <property type="molecule type" value="Genomic_DNA"/>
</dbReference>
<organism evidence="2 3">
    <name type="scientific">Apatococcus fuscideae</name>
    <dbReference type="NCBI Taxonomy" id="2026836"/>
    <lineage>
        <taxon>Eukaryota</taxon>
        <taxon>Viridiplantae</taxon>
        <taxon>Chlorophyta</taxon>
        <taxon>core chlorophytes</taxon>
        <taxon>Trebouxiophyceae</taxon>
        <taxon>Chlorellales</taxon>
        <taxon>Chlorellaceae</taxon>
        <taxon>Apatococcus</taxon>
    </lineage>
</organism>
<accession>A0AAW1T9V2</accession>
<evidence type="ECO:0000313" key="2">
    <source>
        <dbReference type="EMBL" id="KAK9865800.1"/>
    </source>
</evidence>
<feature type="region of interest" description="Disordered" evidence="1">
    <location>
        <begin position="1"/>
        <end position="136"/>
    </location>
</feature>